<evidence type="ECO:0000256" key="8">
    <source>
        <dbReference type="SAM" id="MobiDB-lite"/>
    </source>
</evidence>
<keyword evidence="2 5" id="KW-0285">Flavoprotein</keyword>
<evidence type="ECO:0000313" key="12">
    <source>
        <dbReference type="Proteomes" id="UP001178507"/>
    </source>
</evidence>
<feature type="binding site" evidence="5">
    <location>
        <begin position="522"/>
        <end position="524"/>
    </location>
    <ligand>
        <name>FAD</name>
        <dbReference type="ChEBI" id="CHEBI:57692"/>
    </ligand>
</feature>
<dbReference type="Gene3D" id="1.25.40.80">
    <property type="match status" value="1"/>
</dbReference>
<dbReference type="InterPro" id="IPR002081">
    <property type="entry name" value="Cryptochrome/DNA_photolyase_1"/>
</dbReference>
<feature type="binding site" evidence="5">
    <location>
        <begin position="385"/>
        <end position="389"/>
    </location>
    <ligand>
        <name>FAD</name>
        <dbReference type="ChEBI" id="CHEBI:57692"/>
    </ligand>
</feature>
<evidence type="ECO:0000256" key="3">
    <source>
        <dbReference type="ARBA" id="ARBA00022827"/>
    </source>
</evidence>
<dbReference type="Gene3D" id="1.10.579.10">
    <property type="entry name" value="DNA Cyclobutane Dipyrimidine Photolyase, subunit A, domain 3"/>
    <property type="match status" value="1"/>
</dbReference>
<comment type="cofactor">
    <cofactor evidence="7">
        <name>(6R)-5,10-methylene-5,6,7,8-tetrahydrofolate</name>
        <dbReference type="ChEBI" id="CHEBI:15636"/>
    </cofactor>
    <text evidence="7">Binds 1 5,10-methenyltetrahydrofolate (MTHF) per subunit.</text>
</comment>
<dbReference type="SUPFAM" id="SSF48173">
    <property type="entry name" value="Cryptochrome/photolyase FAD-binding domain"/>
    <property type="match status" value="1"/>
</dbReference>
<evidence type="ECO:0000256" key="6">
    <source>
        <dbReference type="PIRSR" id="PIRSR602081-2"/>
    </source>
</evidence>
<comment type="caution">
    <text evidence="11">The sequence shown here is derived from an EMBL/GenBank/DDBJ whole genome shotgun (WGS) entry which is preliminary data.</text>
</comment>
<feature type="domain" description="Cryptochrome/DNA photolyase FAD-binding" evidence="10">
    <location>
        <begin position="424"/>
        <end position="570"/>
    </location>
</feature>
<dbReference type="InterPro" id="IPR014133">
    <property type="entry name" value="Cry_DASH"/>
</dbReference>
<dbReference type="GO" id="GO:0003904">
    <property type="term" value="F:deoxyribodipyrimidine photo-lyase activity"/>
    <property type="evidence" value="ECO:0007669"/>
    <property type="project" value="TreeGrafter"/>
</dbReference>
<comment type="function">
    <text evidence="7">May have a photoreceptor function.</text>
</comment>
<evidence type="ECO:0000256" key="2">
    <source>
        <dbReference type="ARBA" id="ARBA00022630"/>
    </source>
</evidence>
<name>A0AA36MRE3_9DINO</name>
<evidence type="ECO:0000256" key="1">
    <source>
        <dbReference type="ARBA" id="ARBA00005862"/>
    </source>
</evidence>
<accession>A0AA36MRE3</accession>
<proteinExistence type="inferred from homology"/>
<feature type="site" description="Electron transfer via tryptophanyl radical" evidence="6">
    <location>
        <position position="509"/>
    </location>
</feature>
<dbReference type="InterPro" id="IPR016024">
    <property type="entry name" value="ARM-type_fold"/>
</dbReference>
<dbReference type="Pfam" id="PF00875">
    <property type="entry name" value="DNA_photolyase"/>
    <property type="match status" value="1"/>
</dbReference>
<keyword evidence="12" id="KW-1185">Reference proteome</keyword>
<feature type="region of interest" description="Disordered" evidence="8">
    <location>
        <begin position="574"/>
        <end position="622"/>
    </location>
</feature>
<dbReference type="Gene3D" id="1.25.10.10">
    <property type="entry name" value="Leucine-rich Repeat Variant"/>
    <property type="match status" value="1"/>
</dbReference>
<dbReference type="GO" id="GO:0003677">
    <property type="term" value="F:DNA binding"/>
    <property type="evidence" value="ECO:0007669"/>
    <property type="project" value="TreeGrafter"/>
</dbReference>
<evidence type="ECO:0000256" key="7">
    <source>
        <dbReference type="RuleBase" id="RU367151"/>
    </source>
</evidence>
<dbReference type="EMBL" id="CAUJNA010000391">
    <property type="protein sequence ID" value="CAJ1376412.1"/>
    <property type="molecule type" value="Genomic_DNA"/>
</dbReference>
<feature type="site" description="Electron transfer via tryptophanyl radical" evidence="6">
    <location>
        <position position="456"/>
    </location>
</feature>
<evidence type="ECO:0000256" key="5">
    <source>
        <dbReference type="PIRSR" id="PIRSR602081-1"/>
    </source>
</evidence>
<dbReference type="SUPFAM" id="SSF48371">
    <property type="entry name" value="ARM repeat"/>
    <property type="match status" value="1"/>
</dbReference>
<evidence type="ECO:0000313" key="11">
    <source>
        <dbReference type="EMBL" id="CAJ1376412.1"/>
    </source>
</evidence>
<sequence>MVDRTRFVELLKGLQTSDNSVRQQAETMYQQAKQAEPDNLIVGMMTVLGSADVDEGVRRHDCVLLRQLVTRGSEKDFVYARVSDAHKKEVANELLRRYEQEKSPAMQKKIGEVVSKLAEYVCDKDDPRGSLAPGNPSGWPALLPLVFRMADTSTASSVESCESALRLLKDCVPTLKDQIVEAAAQPGPPGFRHGRLESVQNLRRSLEQRGSGLAVALGEVQEVLPQLCGNSSVTVAQGYCSEEQREEHLVAKRLKSELRKVWGGTLYMPEECGQNPASTPLMFTSFKNKAEGRGQIRPPLPAPRTLPPLPSDAPKEALSFLPTLQQLGYEEDEVEEAMQDDPRGVLPFEGGEDAAMARVQKWMFEDDHLQEYFEIRNGMLGEGYSSKLSPWLAIGCISPRRVWAEAKRYEERRIENKSTYWLIFELTWRDFFIYMAWSQGDKIFHRGGIIGDRTPWKGSRDKLERWKEGKTGDPLVDANMQELKATGWMSNRGRQNVASFLIFDLQVDWRYGAAHFEELLLDYDPCSNWGNWVAAAGLTGQRVNKFNTKKQLSDYDPRREYVNHWLGRSKAVLRPREDEEAKGKGKDGKRGRWGRAGEKGKGKGAQKRSFYDDPMGDTLKGA</sequence>
<feature type="domain" description="Photolyase/cryptochrome alpha/beta" evidence="9">
    <location>
        <begin position="191"/>
        <end position="303"/>
    </location>
</feature>
<feature type="compositionally biased region" description="Basic and acidic residues" evidence="8">
    <location>
        <begin position="574"/>
        <end position="601"/>
    </location>
</feature>
<dbReference type="InterPro" id="IPR005101">
    <property type="entry name" value="Cryptochr/Photolyase_FAD-bd"/>
</dbReference>
<gene>
    <name evidence="11" type="ORF">EVOR1521_LOCUS5486</name>
</gene>
<dbReference type="GO" id="GO:0071949">
    <property type="term" value="F:FAD binding"/>
    <property type="evidence" value="ECO:0007669"/>
    <property type="project" value="TreeGrafter"/>
</dbReference>
<comment type="similarity">
    <text evidence="1 7">Belongs to the DNA photolyase class-1 family.</text>
</comment>
<evidence type="ECO:0000259" key="9">
    <source>
        <dbReference type="Pfam" id="PF00875"/>
    </source>
</evidence>
<dbReference type="PANTHER" id="PTHR11455">
    <property type="entry name" value="CRYPTOCHROME"/>
    <property type="match status" value="1"/>
</dbReference>
<evidence type="ECO:0000259" key="10">
    <source>
        <dbReference type="Pfam" id="PF03441"/>
    </source>
</evidence>
<organism evidence="11 12">
    <name type="scientific">Effrenium voratum</name>
    <dbReference type="NCBI Taxonomy" id="2562239"/>
    <lineage>
        <taxon>Eukaryota</taxon>
        <taxon>Sar</taxon>
        <taxon>Alveolata</taxon>
        <taxon>Dinophyceae</taxon>
        <taxon>Suessiales</taxon>
        <taxon>Symbiodiniaceae</taxon>
        <taxon>Effrenium</taxon>
    </lineage>
</organism>
<dbReference type="Proteomes" id="UP001178507">
    <property type="component" value="Unassembled WGS sequence"/>
</dbReference>
<dbReference type="Gene3D" id="3.40.50.620">
    <property type="entry name" value="HUPs"/>
    <property type="match status" value="1"/>
</dbReference>
<dbReference type="InterPro" id="IPR006050">
    <property type="entry name" value="DNA_photolyase_N"/>
</dbReference>
<protein>
    <recommendedName>
        <fullName evidence="7">Cryptochrome DASH</fullName>
    </recommendedName>
</protein>
<keyword evidence="3 5" id="KW-0274">FAD</keyword>
<dbReference type="InterPro" id="IPR014729">
    <property type="entry name" value="Rossmann-like_a/b/a_fold"/>
</dbReference>
<feature type="binding site" evidence="5">
    <location>
        <position position="372"/>
    </location>
    <ligand>
        <name>FAD</name>
        <dbReference type="ChEBI" id="CHEBI:57692"/>
    </ligand>
</feature>
<comment type="cofactor">
    <cofactor evidence="5 7">
        <name>FAD</name>
        <dbReference type="ChEBI" id="CHEBI:57692"/>
    </cofactor>
    <text evidence="5 7">Binds 1 FAD per subunit.</text>
</comment>
<dbReference type="InterPro" id="IPR036155">
    <property type="entry name" value="Crypto/Photolyase_N_sf"/>
</dbReference>
<dbReference type="PANTHER" id="PTHR11455:SF22">
    <property type="entry name" value="CRYPTOCHROME DASH"/>
    <property type="match status" value="1"/>
</dbReference>
<reference evidence="11" key="1">
    <citation type="submission" date="2023-08" db="EMBL/GenBank/DDBJ databases">
        <authorList>
            <person name="Chen Y."/>
            <person name="Shah S."/>
            <person name="Dougan E. K."/>
            <person name="Thang M."/>
            <person name="Chan C."/>
        </authorList>
    </citation>
    <scope>NUCLEOTIDE SEQUENCE</scope>
</reference>
<feature type="site" description="Electron transfer via tryptophanyl radical" evidence="6">
    <location>
        <position position="532"/>
    </location>
</feature>
<dbReference type="InterPro" id="IPR011989">
    <property type="entry name" value="ARM-like"/>
</dbReference>
<dbReference type="AlphaFoldDB" id="A0AA36MRE3"/>
<dbReference type="SUPFAM" id="SSF52425">
    <property type="entry name" value="Cryptochrome/photolyase, N-terminal domain"/>
    <property type="match status" value="1"/>
</dbReference>
<dbReference type="Pfam" id="PF03441">
    <property type="entry name" value="FAD_binding_7"/>
    <property type="match status" value="1"/>
</dbReference>
<dbReference type="GO" id="GO:0000719">
    <property type="term" value="P:photoreactive repair"/>
    <property type="evidence" value="ECO:0007669"/>
    <property type="project" value="TreeGrafter"/>
</dbReference>
<keyword evidence="4 7" id="KW-0157">Chromophore</keyword>
<dbReference type="InterPro" id="IPR036134">
    <property type="entry name" value="Crypto/Photolyase_FAD-like_sf"/>
</dbReference>
<evidence type="ECO:0000256" key="4">
    <source>
        <dbReference type="ARBA" id="ARBA00022991"/>
    </source>
</evidence>
<dbReference type="NCBIfam" id="TIGR02765">
    <property type="entry name" value="crypto_DASH"/>
    <property type="match status" value="1"/>
</dbReference>
<dbReference type="PRINTS" id="PR00147">
    <property type="entry name" value="DNAPHOTLYASE"/>
</dbReference>